<proteinExistence type="predicted"/>
<comment type="caution">
    <text evidence="3">The sequence shown here is derived from an EMBL/GenBank/DDBJ whole genome shotgun (WGS) entry which is preliminary data.</text>
</comment>
<name>A0A2W5ZEB9_9BACT</name>
<feature type="domain" description="CAAX prenyl protease 2/Lysostaphin resistance protein A-like" evidence="2">
    <location>
        <begin position="114"/>
        <end position="204"/>
    </location>
</feature>
<dbReference type="Proteomes" id="UP000248724">
    <property type="component" value="Unassembled WGS sequence"/>
</dbReference>
<dbReference type="AlphaFoldDB" id="A0A2W5ZEB9"/>
<accession>A0A2W5ZEB9</accession>
<sequence>MAAGGRHRDAAAHTSAGVISARAAGMNRAPALMAAVAGATLARLVLGGTAPAASVPAALVFSAALLAAAVLGGARPARFPWTGVPLGVAGAAALVAISLVGVPAVTLGARAQQATLAWWVPLVTVVAAAEELVFRGVLFDAVRVRSSDAVAIAVTALLFAAIHLPLYGAAALPIDLCVGVFLGCLRVGAGTVTAPLIAHVLADVATGWVG</sequence>
<keyword evidence="1" id="KW-0472">Membrane</keyword>
<evidence type="ECO:0000259" key="2">
    <source>
        <dbReference type="Pfam" id="PF02517"/>
    </source>
</evidence>
<dbReference type="GO" id="GO:0080120">
    <property type="term" value="P:CAAX-box protein maturation"/>
    <property type="evidence" value="ECO:0007669"/>
    <property type="project" value="UniProtKB-ARBA"/>
</dbReference>
<feature type="transmembrane region" description="Helical" evidence="1">
    <location>
        <begin position="150"/>
        <end position="170"/>
    </location>
</feature>
<dbReference type="Pfam" id="PF02517">
    <property type="entry name" value="Rce1-like"/>
    <property type="match status" value="1"/>
</dbReference>
<dbReference type="GO" id="GO:0004175">
    <property type="term" value="F:endopeptidase activity"/>
    <property type="evidence" value="ECO:0007669"/>
    <property type="project" value="UniProtKB-ARBA"/>
</dbReference>
<reference evidence="3 4" key="1">
    <citation type="journal article" date="2017" name="Nature">
        <title>Atmospheric trace gases support primary production in Antarctic desert surface soil.</title>
        <authorList>
            <person name="Ji M."/>
            <person name="Greening C."/>
            <person name="Vanwonterghem I."/>
            <person name="Carere C.R."/>
            <person name="Bay S.K."/>
            <person name="Steen J.A."/>
            <person name="Montgomery K."/>
            <person name="Lines T."/>
            <person name="Beardall J."/>
            <person name="van Dorst J."/>
            <person name="Snape I."/>
            <person name="Stott M.B."/>
            <person name="Hugenholtz P."/>
            <person name="Ferrari B.C."/>
        </authorList>
    </citation>
    <scope>NUCLEOTIDE SEQUENCE [LARGE SCALE GENOMIC DNA]</scope>
    <source>
        <strain evidence="3">RRmetagenome_bin12</strain>
    </source>
</reference>
<evidence type="ECO:0000313" key="3">
    <source>
        <dbReference type="EMBL" id="PZR81315.1"/>
    </source>
</evidence>
<feature type="transmembrane region" description="Helical" evidence="1">
    <location>
        <begin position="52"/>
        <end position="72"/>
    </location>
</feature>
<evidence type="ECO:0000256" key="1">
    <source>
        <dbReference type="SAM" id="Phobius"/>
    </source>
</evidence>
<evidence type="ECO:0000313" key="4">
    <source>
        <dbReference type="Proteomes" id="UP000248724"/>
    </source>
</evidence>
<keyword evidence="1" id="KW-1133">Transmembrane helix</keyword>
<feature type="transmembrane region" description="Helical" evidence="1">
    <location>
        <begin position="116"/>
        <end position="138"/>
    </location>
</feature>
<protein>
    <recommendedName>
        <fullName evidence="2">CAAX prenyl protease 2/Lysostaphin resistance protein A-like domain-containing protein</fullName>
    </recommendedName>
</protein>
<keyword evidence="1" id="KW-0812">Transmembrane</keyword>
<feature type="transmembrane region" description="Helical" evidence="1">
    <location>
        <begin position="84"/>
        <end position="104"/>
    </location>
</feature>
<dbReference type="InterPro" id="IPR003675">
    <property type="entry name" value="Rce1/LyrA-like_dom"/>
</dbReference>
<gene>
    <name evidence="3" type="ORF">DLM65_05975</name>
</gene>
<organism evidence="3 4">
    <name type="scientific">Candidatus Aeolococcus gillhamiae</name>
    <dbReference type="NCBI Taxonomy" id="3127015"/>
    <lineage>
        <taxon>Bacteria</taxon>
        <taxon>Bacillati</taxon>
        <taxon>Candidatus Dormiibacterota</taxon>
        <taxon>Candidatus Dormibacteria</taxon>
        <taxon>Candidatus Aeolococcales</taxon>
        <taxon>Candidatus Aeolococcaceae</taxon>
        <taxon>Candidatus Aeolococcus</taxon>
    </lineage>
</organism>
<dbReference type="EMBL" id="QHBU01000116">
    <property type="protein sequence ID" value="PZR81315.1"/>
    <property type="molecule type" value="Genomic_DNA"/>
</dbReference>